<evidence type="ECO:0000256" key="6">
    <source>
        <dbReference type="SAM" id="Phobius"/>
    </source>
</evidence>
<keyword evidence="9" id="KW-1185">Reference proteome</keyword>
<evidence type="ECO:0000256" key="5">
    <source>
        <dbReference type="ARBA" id="ARBA00023136"/>
    </source>
</evidence>
<evidence type="ECO:0000259" key="7">
    <source>
        <dbReference type="PROSITE" id="PS50850"/>
    </source>
</evidence>
<dbReference type="AlphaFoldDB" id="A0A3Q9HUA3"/>
<proteinExistence type="predicted"/>
<dbReference type="PROSITE" id="PS50850">
    <property type="entry name" value="MFS"/>
    <property type="match status" value="1"/>
</dbReference>
<dbReference type="SUPFAM" id="SSF103473">
    <property type="entry name" value="MFS general substrate transporter"/>
    <property type="match status" value="1"/>
</dbReference>
<reference evidence="8 9" key="1">
    <citation type="submission" date="2016-07" db="EMBL/GenBank/DDBJ databases">
        <title>Genome and transcriptome analysis of iron-reducing fermentative bacteria Anoxybacter fermentans.</title>
        <authorList>
            <person name="Zeng X."/>
            <person name="Shao Z."/>
        </authorList>
    </citation>
    <scope>NUCLEOTIDE SEQUENCE [LARGE SCALE GENOMIC DNA]</scope>
    <source>
        <strain evidence="8 9">DY22613</strain>
    </source>
</reference>
<feature type="transmembrane region" description="Helical" evidence="6">
    <location>
        <begin position="181"/>
        <end position="205"/>
    </location>
</feature>
<evidence type="ECO:0000256" key="2">
    <source>
        <dbReference type="ARBA" id="ARBA00022448"/>
    </source>
</evidence>
<dbReference type="InterPro" id="IPR011701">
    <property type="entry name" value="MFS"/>
</dbReference>
<organism evidence="8 9">
    <name type="scientific">Anoxybacter fermentans</name>
    <dbReference type="NCBI Taxonomy" id="1323375"/>
    <lineage>
        <taxon>Bacteria</taxon>
        <taxon>Bacillati</taxon>
        <taxon>Bacillota</taxon>
        <taxon>Clostridia</taxon>
        <taxon>Halanaerobiales</taxon>
        <taxon>Anoxybacter</taxon>
    </lineage>
</organism>
<keyword evidence="3 6" id="KW-0812">Transmembrane</keyword>
<feature type="transmembrane region" description="Helical" evidence="6">
    <location>
        <begin position="226"/>
        <end position="252"/>
    </location>
</feature>
<feature type="transmembrane region" description="Helical" evidence="6">
    <location>
        <begin position="60"/>
        <end position="85"/>
    </location>
</feature>
<keyword evidence="2" id="KW-0813">Transport</keyword>
<dbReference type="Proteomes" id="UP000267250">
    <property type="component" value="Chromosome"/>
</dbReference>
<protein>
    <recommendedName>
        <fullName evidence="7">Major facilitator superfamily (MFS) profile domain-containing protein</fullName>
    </recommendedName>
</protein>
<accession>A0A3Q9HUA3</accession>
<dbReference type="OrthoDB" id="1714505at2"/>
<keyword evidence="4 6" id="KW-1133">Transmembrane helix</keyword>
<dbReference type="KEGG" id="aft:BBF96_14710"/>
<dbReference type="GO" id="GO:0005886">
    <property type="term" value="C:plasma membrane"/>
    <property type="evidence" value="ECO:0007669"/>
    <property type="project" value="UniProtKB-SubCell"/>
</dbReference>
<feature type="transmembrane region" description="Helical" evidence="6">
    <location>
        <begin position="317"/>
        <end position="339"/>
    </location>
</feature>
<dbReference type="InterPro" id="IPR020846">
    <property type="entry name" value="MFS_dom"/>
</dbReference>
<dbReference type="EMBL" id="CP016379">
    <property type="protein sequence ID" value="AZR74527.1"/>
    <property type="molecule type" value="Genomic_DNA"/>
</dbReference>
<dbReference type="Gene3D" id="1.20.1250.20">
    <property type="entry name" value="MFS general substrate transporter like domains"/>
    <property type="match status" value="1"/>
</dbReference>
<dbReference type="Pfam" id="PF07690">
    <property type="entry name" value="MFS_1"/>
    <property type="match status" value="1"/>
</dbReference>
<dbReference type="PANTHER" id="PTHR23518:SF2">
    <property type="entry name" value="MAJOR FACILITATOR SUPERFAMILY TRANSPORTER"/>
    <property type="match status" value="1"/>
</dbReference>
<evidence type="ECO:0000256" key="3">
    <source>
        <dbReference type="ARBA" id="ARBA00022692"/>
    </source>
</evidence>
<gene>
    <name evidence="8" type="ORF">BBF96_14710</name>
</gene>
<evidence type="ECO:0000313" key="9">
    <source>
        <dbReference type="Proteomes" id="UP000267250"/>
    </source>
</evidence>
<feature type="domain" description="Major facilitator superfamily (MFS) profile" evidence="7">
    <location>
        <begin position="179"/>
        <end position="408"/>
    </location>
</feature>
<dbReference type="RefSeq" id="WP_127017887.1">
    <property type="nucleotide sequence ID" value="NZ_CP016379.1"/>
</dbReference>
<feature type="transmembrane region" description="Helical" evidence="6">
    <location>
        <begin position="293"/>
        <end position="311"/>
    </location>
</feature>
<feature type="transmembrane region" description="Helical" evidence="6">
    <location>
        <begin position="264"/>
        <end position="281"/>
    </location>
</feature>
<evidence type="ECO:0000313" key="8">
    <source>
        <dbReference type="EMBL" id="AZR74527.1"/>
    </source>
</evidence>
<feature type="transmembrane region" description="Helical" evidence="6">
    <location>
        <begin position="379"/>
        <end position="397"/>
    </location>
</feature>
<sequence>MRAIVKKVINCTELITTPLAEFLALDNTVIRYMVMHWFGGILLIYTVLLPIFMNKLGINIITAGAIFSITALADVILTFILSRFLDKISPNIGMSLDWLTESLPPLIYSLASTPFHFMLGSIAGRITNILNPVYKVYENEIFSKDKQSLIYTYHLITPEVFTLIFYSFIGYLLTYKFTSIFAFRVVFLICGIGFLFVALIPYKFLKWVEPIEITKHKAAINFPRELYLVASAQILIFVGLNFASMLVTSYYILDKMQGTVMDVLVLKIVSSLVIIFTGLYSKNLGSKISDVRIAQYGIGFFVLFAGLMSQAKSYWMIIAAFIFYSIGNTVWFPHHYSFLMRLVPREKRGEFFGSVSSLEKLIGMVIPLLSGVLVNRYGFFIPFSLSFLAFFMVFLIYQHLAKKAIKSF</sequence>
<evidence type="ECO:0000256" key="1">
    <source>
        <dbReference type="ARBA" id="ARBA00004651"/>
    </source>
</evidence>
<feature type="transmembrane region" description="Helical" evidence="6">
    <location>
        <begin position="351"/>
        <end position="373"/>
    </location>
</feature>
<dbReference type="InterPro" id="IPR036259">
    <property type="entry name" value="MFS_trans_sf"/>
</dbReference>
<evidence type="ECO:0000256" key="4">
    <source>
        <dbReference type="ARBA" id="ARBA00022989"/>
    </source>
</evidence>
<dbReference type="PANTHER" id="PTHR23518">
    <property type="entry name" value="C-METHYLTRANSFERASE"/>
    <property type="match status" value="1"/>
</dbReference>
<dbReference type="GO" id="GO:0022857">
    <property type="term" value="F:transmembrane transporter activity"/>
    <property type="evidence" value="ECO:0007669"/>
    <property type="project" value="InterPro"/>
</dbReference>
<feature type="transmembrane region" description="Helical" evidence="6">
    <location>
        <begin position="148"/>
        <end position="169"/>
    </location>
</feature>
<feature type="transmembrane region" description="Helical" evidence="6">
    <location>
        <begin position="34"/>
        <end position="53"/>
    </location>
</feature>
<name>A0A3Q9HUA3_9FIRM</name>
<keyword evidence="5 6" id="KW-0472">Membrane</keyword>
<comment type="subcellular location">
    <subcellularLocation>
        <location evidence="1">Cell membrane</location>
        <topology evidence="1">Multi-pass membrane protein</topology>
    </subcellularLocation>
</comment>